<gene>
    <name evidence="2" type="ORF">Taro_017043</name>
</gene>
<evidence type="ECO:0000256" key="1">
    <source>
        <dbReference type="SAM" id="MobiDB-lite"/>
    </source>
</evidence>
<proteinExistence type="predicted"/>
<evidence type="ECO:0000313" key="2">
    <source>
        <dbReference type="EMBL" id="MQL84535.1"/>
    </source>
</evidence>
<comment type="caution">
    <text evidence="2">The sequence shown here is derived from an EMBL/GenBank/DDBJ whole genome shotgun (WGS) entry which is preliminary data.</text>
</comment>
<dbReference type="Proteomes" id="UP000652761">
    <property type="component" value="Unassembled WGS sequence"/>
</dbReference>
<accession>A0A843UM40</accession>
<dbReference type="AlphaFoldDB" id="A0A843UM40"/>
<protein>
    <submittedName>
        <fullName evidence="2">Uncharacterized protein</fullName>
    </submittedName>
</protein>
<reference evidence="2" key="1">
    <citation type="submission" date="2017-07" db="EMBL/GenBank/DDBJ databases">
        <title>Taro Niue Genome Assembly and Annotation.</title>
        <authorList>
            <person name="Atibalentja N."/>
            <person name="Keating K."/>
            <person name="Fields C.J."/>
        </authorList>
    </citation>
    <scope>NUCLEOTIDE SEQUENCE</scope>
    <source>
        <strain evidence="2">Niue_2</strain>
        <tissue evidence="2">Leaf</tissue>
    </source>
</reference>
<sequence length="166" mass="18431">MAAAWNNESDSDSESSSSEEEEEKANLAFMVNIDDKGRVEEFLAAGEAGDPHTKSFFFLVVSVATCTNHHLEVDQRWGSRRSPHQVVLLPRCVCCDLHRPSSCSQPKATSVDTTWASVDTLSQIGQKVFWELSLVSTPPDPVSTLLDQFFMFLLCVRSMVSTPFNV</sequence>
<feature type="compositionally biased region" description="Acidic residues" evidence="1">
    <location>
        <begin position="9"/>
        <end position="23"/>
    </location>
</feature>
<feature type="region of interest" description="Disordered" evidence="1">
    <location>
        <begin position="1"/>
        <end position="25"/>
    </location>
</feature>
<name>A0A843UM40_COLES</name>
<organism evidence="2 3">
    <name type="scientific">Colocasia esculenta</name>
    <name type="common">Wild taro</name>
    <name type="synonym">Arum esculentum</name>
    <dbReference type="NCBI Taxonomy" id="4460"/>
    <lineage>
        <taxon>Eukaryota</taxon>
        <taxon>Viridiplantae</taxon>
        <taxon>Streptophyta</taxon>
        <taxon>Embryophyta</taxon>
        <taxon>Tracheophyta</taxon>
        <taxon>Spermatophyta</taxon>
        <taxon>Magnoliopsida</taxon>
        <taxon>Liliopsida</taxon>
        <taxon>Araceae</taxon>
        <taxon>Aroideae</taxon>
        <taxon>Colocasieae</taxon>
        <taxon>Colocasia</taxon>
    </lineage>
</organism>
<keyword evidence="3" id="KW-1185">Reference proteome</keyword>
<evidence type="ECO:0000313" key="3">
    <source>
        <dbReference type="Proteomes" id="UP000652761"/>
    </source>
</evidence>
<dbReference type="EMBL" id="NMUH01000768">
    <property type="protein sequence ID" value="MQL84535.1"/>
    <property type="molecule type" value="Genomic_DNA"/>
</dbReference>